<reference evidence="1 2" key="1">
    <citation type="journal article" date="2022" name="DNA Res.">
        <title>Chromosomal-level genome assembly of the orchid tree Bauhinia variegata (Leguminosae; Cercidoideae) supports the allotetraploid origin hypothesis of Bauhinia.</title>
        <authorList>
            <person name="Zhong Y."/>
            <person name="Chen Y."/>
            <person name="Zheng D."/>
            <person name="Pang J."/>
            <person name="Liu Y."/>
            <person name="Luo S."/>
            <person name="Meng S."/>
            <person name="Qian L."/>
            <person name="Wei D."/>
            <person name="Dai S."/>
            <person name="Zhou R."/>
        </authorList>
    </citation>
    <scope>NUCLEOTIDE SEQUENCE [LARGE SCALE GENOMIC DNA]</scope>
    <source>
        <strain evidence="1">BV-YZ2020</strain>
    </source>
</reference>
<dbReference type="Proteomes" id="UP000828941">
    <property type="component" value="Chromosome 13"/>
</dbReference>
<accession>A0ACB9KWB6</accession>
<comment type="caution">
    <text evidence="1">The sequence shown here is derived from an EMBL/GenBank/DDBJ whole genome shotgun (WGS) entry which is preliminary data.</text>
</comment>
<evidence type="ECO:0000313" key="2">
    <source>
        <dbReference type="Proteomes" id="UP000828941"/>
    </source>
</evidence>
<dbReference type="EMBL" id="CM039438">
    <property type="protein sequence ID" value="KAI4301581.1"/>
    <property type="molecule type" value="Genomic_DNA"/>
</dbReference>
<proteinExistence type="predicted"/>
<organism evidence="1 2">
    <name type="scientific">Bauhinia variegata</name>
    <name type="common">Purple orchid tree</name>
    <name type="synonym">Phanera variegata</name>
    <dbReference type="NCBI Taxonomy" id="167791"/>
    <lineage>
        <taxon>Eukaryota</taxon>
        <taxon>Viridiplantae</taxon>
        <taxon>Streptophyta</taxon>
        <taxon>Embryophyta</taxon>
        <taxon>Tracheophyta</taxon>
        <taxon>Spermatophyta</taxon>
        <taxon>Magnoliopsida</taxon>
        <taxon>eudicotyledons</taxon>
        <taxon>Gunneridae</taxon>
        <taxon>Pentapetalae</taxon>
        <taxon>rosids</taxon>
        <taxon>fabids</taxon>
        <taxon>Fabales</taxon>
        <taxon>Fabaceae</taxon>
        <taxon>Cercidoideae</taxon>
        <taxon>Cercideae</taxon>
        <taxon>Bauhiniinae</taxon>
        <taxon>Bauhinia</taxon>
    </lineage>
</organism>
<protein>
    <submittedName>
        <fullName evidence="1">Uncharacterized protein</fullName>
    </submittedName>
</protein>
<gene>
    <name evidence="1" type="ORF">L6164_034844</name>
</gene>
<evidence type="ECO:0000313" key="1">
    <source>
        <dbReference type="EMBL" id="KAI4301581.1"/>
    </source>
</evidence>
<name>A0ACB9KWB6_BAUVA</name>
<keyword evidence="2" id="KW-1185">Reference proteome</keyword>
<sequence>MRGKALVSTVSLILVVGVIVGVVAVVNIKKDNNHSATANVKAVQNICQNAEDQKLCRETLNPAKGSPDDPKAYFKTAIEAATNSIIKALNMSDKLSVEHGNKDPGIKMALDDCRDLMQYSIANLQSSADLVNNNDILTVHYRTDDFKNWLTSTIACQQTCMDGFDTDGEKKVQELLQSNGLDDMGKLTGMTLDIVASFAKILESFNLNLKVNPSNNRRLLNVEVDKEGFPTWFSAADRKLLRKFGKGGHRRGSIGMAANAVVAQDGSGTHKTIAAAIAAVPKKSSARFVIYVKAGIYNENVIVPNDVYNVLMYGDGPTRTIITGHKNFAAGTKTMNTATFAAVGNGFIAKSIGFENTAGWAGHQAVALRVQSDMSAFFDCAIHGYQDSLYLQSDRQFYRNCEISGTVDFIFGTSTSLIQNSKIIVRRPGPKQFNTVTADGSTQKTMISGIVIQNCEIVPENELFPVRFQVRSYLGRPWKAYSRTVIMESTIGDFIQPDGWAPWSGNSYLNTLYYAEYNNRGPGAALDRRVRWKGYRGAISRAEANQFTADVFLKGGPTGSSDWLRVTGIPYQLSFTTA</sequence>